<dbReference type="SUPFAM" id="SSF48452">
    <property type="entry name" value="TPR-like"/>
    <property type="match status" value="1"/>
</dbReference>
<dbReference type="PANTHER" id="PTHR30483">
    <property type="entry name" value="LEUCINE-SPECIFIC-BINDING PROTEIN"/>
    <property type="match status" value="1"/>
</dbReference>
<feature type="domain" description="Leucine-binding protein" evidence="5">
    <location>
        <begin position="575"/>
        <end position="910"/>
    </location>
</feature>
<dbReference type="InterPro" id="IPR051010">
    <property type="entry name" value="BCAA_transport"/>
</dbReference>
<keyword evidence="7" id="KW-1185">Reference proteome</keyword>
<dbReference type="KEGG" id="dcm:NIES806_20970"/>
<evidence type="ECO:0000259" key="5">
    <source>
        <dbReference type="Pfam" id="PF13458"/>
    </source>
</evidence>
<dbReference type="Gene3D" id="3.40.50.2300">
    <property type="match status" value="2"/>
</dbReference>
<dbReference type="SUPFAM" id="SSF52540">
    <property type="entry name" value="P-loop containing nucleoside triphosphate hydrolases"/>
    <property type="match status" value="1"/>
</dbReference>
<gene>
    <name evidence="6" type="ORF">NIES806_20970</name>
</gene>
<evidence type="ECO:0000256" key="1">
    <source>
        <dbReference type="ARBA" id="ARBA00010062"/>
    </source>
</evidence>
<evidence type="ECO:0000313" key="7">
    <source>
        <dbReference type="Proteomes" id="UP000218702"/>
    </source>
</evidence>
<dbReference type="OrthoDB" id="478637at2"/>
<dbReference type="InterPro" id="IPR049945">
    <property type="entry name" value="AAA_22"/>
</dbReference>
<dbReference type="PANTHER" id="PTHR30483:SF6">
    <property type="entry name" value="PERIPLASMIC BINDING PROTEIN OF ABC TRANSPORTER FOR NATURAL AMINO ACIDS"/>
    <property type="match status" value="1"/>
</dbReference>
<dbReference type="AlphaFoldDB" id="A0A1Z4V382"/>
<evidence type="ECO:0000313" key="6">
    <source>
        <dbReference type="EMBL" id="BAZ85893.1"/>
    </source>
</evidence>
<organism evidence="6 7">
    <name type="scientific">Dolichospermum compactum NIES-806</name>
    <dbReference type="NCBI Taxonomy" id="1973481"/>
    <lineage>
        <taxon>Bacteria</taxon>
        <taxon>Bacillati</taxon>
        <taxon>Cyanobacteriota</taxon>
        <taxon>Cyanophyceae</taxon>
        <taxon>Nostocales</taxon>
        <taxon>Aphanizomenonaceae</taxon>
        <taxon>Dolichospermum</taxon>
        <taxon>Dolichospermum compactum</taxon>
    </lineage>
</organism>
<accession>A0A1Z4V382</accession>
<proteinExistence type="inferred from homology"/>
<dbReference type="Pfam" id="PF13458">
    <property type="entry name" value="Peripla_BP_6"/>
    <property type="match status" value="1"/>
</dbReference>
<evidence type="ECO:0000259" key="4">
    <source>
        <dbReference type="Pfam" id="PF13401"/>
    </source>
</evidence>
<reference evidence="6 7" key="1">
    <citation type="submission" date="2017-06" db="EMBL/GenBank/DDBJ databases">
        <title>Genome sequencing of cyanobaciteial culture collection at National Institute for Environmental Studies (NIES).</title>
        <authorList>
            <person name="Hirose Y."/>
            <person name="Shimura Y."/>
            <person name="Fujisawa T."/>
            <person name="Nakamura Y."/>
            <person name="Kawachi M."/>
        </authorList>
    </citation>
    <scope>NUCLEOTIDE SEQUENCE [LARGE SCALE GENOMIC DNA]</scope>
    <source>
        <strain evidence="6 7">NIES-806</strain>
    </source>
</reference>
<evidence type="ECO:0000256" key="3">
    <source>
        <dbReference type="PROSITE-ProRule" id="PRU00339"/>
    </source>
</evidence>
<evidence type="ECO:0000256" key="2">
    <source>
        <dbReference type="ARBA" id="ARBA00022729"/>
    </source>
</evidence>
<dbReference type="Pfam" id="PF13401">
    <property type="entry name" value="AAA_22"/>
    <property type="match status" value="1"/>
</dbReference>
<protein>
    <submittedName>
        <fullName evidence="6">Uncharacterized protein</fullName>
    </submittedName>
</protein>
<dbReference type="InterPro" id="IPR028081">
    <property type="entry name" value="Leu-bd"/>
</dbReference>
<dbReference type="InterPro" id="IPR019734">
    <property type="entry name" value="TPR_rpt"/>
</dbReference>
<keyword evidence="2" id="KW-0732">Signal</keyword>
<feature type="repeat" description="TPR" evidence="3">
    <location>
        <begin position="513"/>
        <end position="546"/>
    </location>
</feature>
<dbReference type="GO" id="GO:0016887">
    <property type="term" value="F:ATP hydrolysis activity"/>
    <property type="evidence" value="ECO:0007669"/>
    <property type="project" value="InterPro"/>
</dbReference>
<sequence>MVVFQRYCERMITFPKHQRNPYIVGRPIDQELLFGREDVFYSITTHLQQQQQIIVCYGQRRIGKSSVIRNIPHRLKDLNEFVFVRSSLDYYSQEPLSKILADLAQQVVSDLCLDEENIKLPGIIDLESDSQVFFDEFLPQVYQLIENKNIVFLLDEFDALLNNDHPELLRHFNTSLPKIISTNNKLFLILFIEQKSINNPKLKQIFKDVPVIEIGLLDENSTKDLIIKPAENILEYEEDAIKEIFNLSAGHPYLIQAICFSIFGRARENDNWRVNREDVEAIINKVVELAGAGLAWFWDGFSIPEKIVFSAIAESQETLENYLALITRLTNELDHKLMTETEQLLRNNGFLDETEEKIKIELVRRWIIQHHPLKEEIHELDKLNLDQKKNQSILELYLDDYTEVSDQNNVSFFEDANQVKYEIIKSPTKLPENNSLNINILSDRQKAFLEVTLPNQKAIILAAIATLSLIISSIILVKHTNPCPVGEKKEFGVFCVADIRISRGERTLFPADTNTFRDQGIQAFQKGDYEQAANLFKQAIQANRNDPEVVIYYNNALARQAGSPLTLAVVVRSTEGVLRGVAQAQNQFNINKGLTGRLLEIVIANDNNDPKQAQQIAQQLIKDTSILGVIGHNSSDTTKAALPEYEKAGLAVISPTSTSIFLLQNPVFFRVVYSDEVAGKALAEYAFNKLKVKRVVVFINPGSIYSNSIRELFTRHFEKLGGKVVRNVDITASSFDAKKEVAESVDINKAQAAILLPNIQIAHIAINIAKEITNRNQQLKTQKVEIPELKMLGGESLYKKTTLEKGGENGKNVEGLIIAVPWFEEQPEAKTFAKRAKKQWTGDISWTTATSYDATQAFIKSLAGSSSRTTVLDRLKNVNLSTRETSGYPLRFTEERERQGQAVLVQIKNGKFTIIPNK</sequence>
<dbReference type="InterPro" id="IPR027417">
    <property type="entry name" value="P-loop_NTPase"/>
</dbReference>
<dbReference type="PROSITE" id="PS50005">
    <property type="entry name" value="TPR"/>
    <property type="match status" value="1"/>
</dbReference>
<dbReference type="InterPro" id="IPR011990">
    <property type="entry name" value="TPR-like_helical_dom_sf"/>
</dbReference>
<dbReference type="Gene3D" id="1.25.40.10">
    <property type="entry name" value="Tetratricopeptide repeat domain"/>
    <property type="match status" value="1"/>
</dbReference>
<feature type="domain" description="ORC1/DEAH AAA+ ATPase" evidence="4">
    <location>
        <begin position="49"/>
        <end position="192"/>
    </location>
</feature>
<dbReference type="CDD" id="cd06268">
    <property type="entry name" value="PBP1_ABC_transporter_LIVBP-like"/>
    <property type="match status" value="1"/>
</dbReference>
<name>A0A1Z4V382_9CYAN</name>
<comment type="similarity">
    <text evidence="1">Belongs to the leucine-binding protein family.</text>
</comment>
<dbReference type="Gene3D" id="3.40.50.300">
    <property type="entry name" value="P-loop containing nucleotide triphosphate hydrolases"/>
    <property type="match status" value="1"/>
</dbReference>
<dbReference type="Proteomes" id="UP000218702">
    <property type="component" value="Chromosome"/>
</dbReference>
<dbReference type="EMBL" id="AP018316">
    <property type="protein sequence ID" value="BAZ85893.1"/>
    <property type="molecule type" value="Genomic_DNA"/>
</dbReference>
<keyword evidence="3" id="KW-0802">TPR repeat</keyword>
<dbReference type="InterPro" id="IPR028082">
    <property type="entry name" value="Peripla_BP_I"/>
</dbReference>
<dbReference type="SUPFAM" id="SSF53822">
    <property type="entry name" value="Periplasmic binding protein-like I"/>
    <property type="match status" value="1"/>
</dbReference>